<gene>
    <name evidence="3" type="ORF">ENU66_07170</name>
</gene>
<feature type="transmembrane region" description="Helical" evidence="2">
    <location>
        <begin position="124"/>
        <end position="146"/>
    </location>
</feature>
<sequence length="967" mass="112905">MLKKLIPLYITYTLKILFKILLLFASLVLVLLAIKPFSTAYTIVKVIFAGFFALSVRSQIQRLNFKTFLWLIENSNPEFEESLISYYELRKSKSPFLKLLEDRVKEKLQKKLKIQINLLPELKLFLYSMIFILLAFALFPSVYSGLREVPKGQISPYYVIAFKDTTITFRSERRVKFYLLKENSKPLFIAKDTAVQIRFQSEGNYKVFGKFFGFVTTPSIVRIFAKPQIDSFKVYIQRANYMSPTWLAVTEKTPVKIRIFSNPSYKVNIFANSEFIKSGKQLFDFTLVPTQDIDITAEIEYKTLKSKVHLTTISVVPNLPPRIEILEPKVLFSYVPEDMRVKIKARIFDEDGIEVSYLHYILRGGIKRIKTPSDNKIEKFLDYEIDLQKMTMLPGDELRFYILAQDRTGLIDSSQTYTVVFPTLEEIYKEEISKMEKIASEFEKSTESFTKVKGHVLDIIDSLKIQSIKGESTIETDKILQELQSAIQQFSKIQEAIENLQNLSISPELLQKLQKVGEELYSILQKDLPELLKKFESLRDSTGRFDRKIAEELSKKSEEILERLNYLEQLLELAKKELAINDAVEKIQSLLEKRENLQELAKSGNLEELKNLEEQFKAEIAENFSKIQENLKELIPEEEWNEKFSKIQKLQEQILKAVSESNKRLTLKSQEAQREELREMLSHMKNLKQSAIEQQISKLIEMIGSLRRKLLITSLELEDNLNNEKFLPYVMRALERCREEVTKMGILILITSSRVPKLLDLAMDSLYIKPSASLNYLNYAIFDLFRMEAAAKSASQGGGMEAMKMLEKLMKEQASMIRQSGEMMQIPIPMPKNYTSSMIEKISEMKSQMISLYMRSQNQEVREKIEQALKELQKVEDKLKKQEFDNELIESQRKTLKHLLDAYGSYKKEEFTQKRYAEPAKPYRFIEPRTEKIVDPQKISEVLTEIEKLPPQEKRILREYYNKLLLR</sequence>
<proteinExistence type="predicted"/>
<keyword evidence="1" id="KW-0175">Coiled coil</keyword>
<evidence type="ECO:0000313" key="3">
    <source>
        <dbReference type="EMBL" id="HGL18090.1"/>
    </source>
</evidence>
<protein>
    <recommendedName>
        <fullName evidence="4">DUF4175 family protein</fullName>
    </recommendedName>
</protein>
<dbReference type="EMBL" id="DTDJ01000046">
    <property type="protein sequence ID" value="HGL18090.1"/>
    <property type="molecule type" value="Genomic_DNA"/>
</dbReference>
<evidence type="ECO:0000256" key="1">
    <source>
        <dbReference type="SAM" id="Coils"/>
    </source>
</evidence>
<feature type="transmembrane region" description="Helical" evidence="2">
    <location>
        <begin position="40"/>
        <end position="56"/>
    </location>
</feature>
<dbReference type="AlphaFoldDB" id="A0A7V3ZYR3"/>
<feature type="coiled-coil region" evidence="1">
    <location>
        <begin position="550"/>
        <end position="607"/>
    </location>
</feature>
<keyword evidence="2" id="KW-0472">Membrane</keyword>
<evidence type="ECO:0000256" key="2">
    <source>
        <dbReference type="SAM" id="Phobius"/>
    </source>
</evidence>
<dbReference type="InterPro" id="IPR016024">
    <property type="entry name" value="ARM-type_fold"/>
</dbReference>
<name>A0A7V3ZYR3_UNCW3</name>
<comment type="caution">
    <text evidence="3">The sequence shown here is derived from an EMBL/GenBank/DDBJ whole genome shotgun (WGS) entry which is preliminary data.</text>
</comment>
<feature type="coiled-coil region" evidence="1">
    <location>
        <begin position="855"/>
        <end position="892"/>
    </location>
</feature>
<keyword evidence="2" id="KW-0812">Transmembrane</keyword>
<accession>A0A7V3ZYR3</accession>
<dbReference type="SUPFAM" id="SSF48371">
    <property type="entry name" value="ARM repeat"/>
    <property type="match status" value="1"/>
</dbReference>
<feature type="coiled-coil region" evidence="1">
    <location>
        <begin position="655"/>
        <end position="694"/>
    </location>
</feature>
<keyword evidence="2" id="KW-1133">Transmembrane helix</keyword>
<feature type="transmembrane region" description="Helical" evidence="2">
    <location>
        <begin position="12"/>
        <end position="34"/>
    </location>
</feature>
<organism evidence="3">
    <name type="scientific">candidate division WOR-3 bacterium</name>
    <dbReference type="NCBI Taxonomy" id="2052148"/>
    <lineage>
        <taxon>Bacteria</taxon>
        <taxon>Bacteria division WOR-3</taxon>
    </lineage>
</organism>
<evidence type="ECO:0008006" key="4">
    <source>
        <dbReference type="Google" id="ProtNLM"/>
    </source>
</evidence>
<reference evidence="3" key="1">
    <citation type="journal article" date="2020" name="mSystems">
        <title>Genome- and Community-Level Interaction Insights into Carbon Utilization and Element Cycling Functions of Hydrothermarchaeota in Hydrothermal Sediment.</title>
        <authorList>
            <person name="Zhou Z."/>
            <person name="Liu Y."/>
            <person name="Xu W."/>
            <person name="Pan J."/>
            <person name="Luo Z.H."/>
            <person name="Li M."/>
        </authorList>
    </citation>
    <scope>NUCLEOTIDE SEQUENCE [LARGE SCALE GENOMIC DNA]</scope>
    <source>
        <strain evidence="3">SpSt-69</strain>
    </source>
</reference>